<evidence type="ECO:0008006" key="4">
    <source>
        <dbReference type="Google" id="ProtNLM"/>
    </source>
</evidence>
<accession>A0A4Z1CWT6</accession>
<evidence type="ECO:0000256" key="1">
    <source>
        <dbReference type="SAM" id="MobiDB-lite"/>
    </source>
</evidence>
<dbReference type="PANTHER" id="PTHR12631">
    <property type="entry name" value="ALPHA-L-IDURONIDASE"/>
    <property type="match status" value="1"/>
</dbReference>
<reference evidence="2 3" key="1">
    <citation type="submission" date="2019-04" db="EMBL/GenBank/DDBJ databases">
        <title>Streptomyces sp. nov. Bv016 isolated from bark of Buahinia variegata.</title>
        <authorList>
            <person name="Kanchanasin P."/>
            <person name="Tanasupawat S."/>
            <person name="Yuki M."/>
            <person name="Kudo T."/>
        </authorList>
    </citation>
    <scope>NUCLEOTIDE SEQUENCE [LARGE SCALE GENOMIC DNA]</scope>
    <source>
        <strain evidence="2 3">JCM 4765</strain>
    </source>
</reference>
<keyword evidence="3" id="KW-1185">Reference proteome</keyword>
<feature type="compositionally biased region" description="Low complexity" evidence="1">
    <location>
        <begin position="71"/>
        <end position="91"/>
    </location>
</feature>
<dbReference type="Proteomes" id="UP000298513">
    <property type="component" value="Unassembled WGS sequence"/>
</dbReference>
<feature type="region of interest" description="Disordered" evidence="1">
    <location>
        <begin position="187"/>
        <end position="326"/>
    </location>
</feature>
<dbReference type="AlphaFoldDB" id="A0A4Z1CWT6"/>
<dbReference type="Gene3D" id="3.20.20.80">
    <property type="entry name" value="Glycosidases"/>
    <property type="match status" value="1"/>
</dbReference>
<comment type="caution">
    <text evidence="2">The sequence shown here is derived from an EMBL/GenBank/DDBJ whole genome shotgun (WGS) entry which is preliminary data.</text>
</comment>
<dbReference type="EMBL" id="SRRU01000020">
    <property type="protein sequence ID" value="TGN73455.1"/>
    <property type="molecule type" value="Genomic_DNA"/>
</dbReference>
<protein>
    <recommendedName>
        <fullName evidence="4">Glycoside hydrolase family 5 domain-containing protein</fullName>
    </recommendedName>
</protein>
<evidence type="ECO:0000313" key="2">
    <source>
        <dbReference type="EMBL" id="TGN73455.1"/>
    </source>
</evidence>
<dbReference type="InterPro" id="IPR017853">
    <property type="entry name" value="GH"/>
</dbReference>
<organism evidence="2 3">
    <name type="scientific">Streptomyces griseoluteus</name>
    <dbReference type="NCBI Taxonomy" id="29306"/>
    <lineage>
        <taxon>Bacteria</taxon>
        <taxon>Bacillati</taxon>
        <taxon>Actinomycetota</taxon>
        <taxon>Actinomycetes</taxon>
        <taxon>Kitasatosporales</taxon>
        <taxon>Streptomycetaceae</taxon>
        <taxon>Streptomyces</taxon>
    </lineage>
</organism>
<dbReference type="SUPFAM" id="SSF51445">
    <property type="entry name" value="(Trans)glycosidases"/>
    <property type="match status" value="1"/>
</dbReference>
<feature type="region of interest" description="Disordered" evidence="1">
    <location>
        <begin position="65"/>
        <end position="93"/>
    </location>
</feature>
<evidence type="ECO:0000313" key="3">
    <source>
        <dbReference type="Proteomes" id="UP000298513"/>
    </source>
</evidence>
<gene>
    <name evidence="2" type="ORF">E5082_31995</name>
</gene>
<dbReference type="GO" id="GO:0004553">
    <property type="term" value="F:hydrolase activity, hydrolyzing O-glycosyl compounds"/>
    <property type="evidence" value="ECO:0007669"/>
    <property type="project" value="TreeGrafter"/>
</dbReference>
<dbReference type="PANTHER" id="PTHR12631:SF10">
    <property type="entry name" value="BETA-XYLOSIDASE-LIKE PROTEIN-RELATED"/>
    <property type="match status" value="1"/>
</dbReference>
<feature type="compositionally biased region" description="Basic and acidic residues" evidence="1">
    <location>
        <begin position="252"/>
        <end position="263"/>
    </location>
</feature>
<feature type="compositionally biased region" description="Basic residues" evidence="1">
    <location>
        <begin position="196"/>
        <end position="215"/>
    </location>
</feature>
<proteinExistence type="predicted"/>
<dbReference type="InterPro" id="IPR051923">
    <property type="entry name" value="Glycosyl_Hydrolase_39"/>
</dbReference>
<sequence length="326" mass="35093">MPRNWACTGCGLICRGGTSGPIHRISICGNASTRWWMRPAPTGSRCFPPFPTLRAGPPIRAARALARRARPPTGTGSPSSPVRPPSGTRPGAHTWEIWNEPNIKPFWQTGPDAARYTALLRATASAVRAVDSNAYLLLGGLAAVDTIPSKQYVSHKTFLAELGRLGALKQVDAVSYHPYTYPLLPSARTATGNPLRGHRPHQGQPRRHPVAVRRAPHADLAHRDRRTHLVAGQRGGQSSGAEHQSCHAPAPGRDRHGHGDRCGGEPCGEGRVLVLVPGRGPRDPRQPQVAALRADVLRRPAQARLRRVRTGGPRLPGQGRPAGLDE</sequence>
<name>A0A4Z1CWT6_STRGP</name>